<dbReference type="EMBL" id="LT629701">
    <property type="protein sequence ID" value="SDN41810.1"/>
    <property type="molecule type" value="Genomic_DNA"/>
</dbReference>
<keyword evidence="3" id="KW-1185">Reference proteome</keyword>
<dbReference type="RefSeq" id="WP_030426922.1">
    <property type="nucleotide sequence ID" value="NZ_JOEF01000001.1"/>
</dbReference>
<sequence length="150" mass="15727">MSTPELIASAERQRVQAAELERVLATVTGMATSAGGLVEATVTARGRLVGLRLHPNAVHLGPRLGEEVVRASRAAAEQANQRAYNVMAPVLGDELTAAIEAVAGPAPERERAAEEVPSSTAFPDAAPHSTNADDEDDVFAFDASTLRSDR</sequence>
<dbReference type="AlphaFoldDB" id="A0A1H0B821"/>
<dbReference type="eggNOG" id="ENOG50342PT">
    <property type="taxonomic scope" value="Bacteria"/>
</dbReference>
<evidence type="ECO:0000313" key="2">
    <source>
        <dbReference type="EMBL" id="SDN41810.1"/>
    </source>
</evidence>
<gene>
    <name evidence="2" type="ORF">SAMN04489726_6529</name>
</gene>
<dbReference type="SUPFAM" id="SSF82607">
    <property type="entry name" value="YbaB-like"/>
    <property type="match status" value="1"/>
</dbReference>
<organism evidence="2 3">
    <name type="scientific">Allokutzneria albata</name>
    <name type="common">Kibdelosporangium albatum</name>
    <dbReference type="NCBI Taxonomy" id="211114"/>
    <lineage>
        <taxon>Bacteria</taxon>
        <taxon>Bacillati</taxon>
        <taxon>Actinomycetota</taxon>
        <taxon>Actinomycetes</taxon>
        <taxon>Pseudonocardiales</taxon>
        <taxon>Pseudonocardiaceae</taxon>
        <taxon>Allokutzneria</taxon>
    </lineage>
</organism>
<dbReference type="Pfam" id="PF02575">
    <property type="entry name" value="YbaB_DNA_bd"/>
    <property type="match status" value="1"/>
</dbReference>
<protein>
    <submittedName>
        <fullName evidence="2">YbaB/EbfC DNA-binding family protein</fullName>
    </submittedName>
</protein>
<dbReference type="GO" id="GO:0003677">
    <property type="term" value="F:DNA binding"/>
    <property type="evidence" value="ECO:0007669"/>
    <property type="project" value="UniProtKB-KW"/>
</dbReference>
<reference evidence="2 3" key="1">
    <citation type="submission" date="2016-10" db="EMBL/GenBank/DDBJ databases">
        <authorList>
            <person name="de Groot N.N."/>
        </authorList>
    </citation>
    <scope>NUCLEOTIDE SEQUENCE [LARGE SCALE GENOMIC DNA]</scope>
    <source>
        <strain evidence="2 3">DSM 44149</strain>
    </source>
</reference>
<dbReference type="Gene3D" id="3.30.1310.10">
    <property type="entry name" value="Nucleoid-associated protein YbaB-like domain"/>
    <property type="match status" value="1"/>
</dbReference>
<dbReference type="OrthoDB" id="3684749at2"/>
<keyword evidence="2" id="KW-0238">DNA-binding</keyword>
<feature type="region of interest" description="Disordered" evidence="1">
    <location>
        <begin position="104"/>
        <end position="150"/>
    </location>
</feature>
<proteinExistence type="predicted"/>
<name>A0A1H0B821_ALLAB</name>
<dbReference type="InterPro" id="IPR004401">
    <property type="entry name" value="YbaB/EbfC"/>
</dbReference>
<accession>A0A1H0B821</accession>
<dbReference type="STRING" id="211114.SAMN04489726_6529"/>
<dbReference type="Proteomes" id="UP000183376">
    <property type="component" value="Chromosome I"/>
</dbReference>
<evidence type="ECO:0000313" key="3">
    <source>
        <dbReference type="Proteomes" id="UP000183376"/>
    </source>
</evidence>
<dbReference type="InterPro" id="IPR036894">
    <property type="entry name" value="YbaB-like_sf"/>
</dbReference>
<evidence type="ECO:0000256" key="1">
    <source>
        <dbReference type="SAM" id="MobiDB-lite"/>
    </source>
</evidence>